<dbReference type="Proteomes" id="UP000070544">
    <property type="component" value="Unassembled WGS sequence"/>
</dbReference>
<proteinExistence type="predicted"/>
<name>A0A139ANV4_GONPJ</name>
<organism evidence="2 3">
    <name type="scientific">Gonapodya prolifera (strain JEL478)</name>
    <name type="common">Monoblepharis prolifera</name>
    <dbReference type="NCBI Taxonomy" id="1344416"/>
    <lineage>
        <taxon>Eukaryota</taxon>
        <taxon>Fungi</taxon>
        <taxon>Fungi incertae sedis</taxon>
        <taxon>Chytridiomycota</taxon>
        <taxon>Chytridiomycota incertae sedis</taxon>
        <taxon>Monoblepharidomycetes</taxon>
        <taxon>Monoblepharidales</taxon>
        <taxon>Gonapodyaceae</taxon>
        <taxon>Gonapodya</taxon>
    </lineage>
</organism>
<dbReference type="EMBL" id="KQ965743">
    <property type="protein sequence ID" value="KXS18183.1"/>
    <property type="molecule type" value="Genomic_DNA"/>
</dbReference>
<accession>A0A139ANV4</accession>
<feature type="signal peptide" evidence="1">
    <location>
        <begin position="1"/>
        <end position="31"/>
    </location>
</feature>
<keyword evidence="1" id="KW-0732">Signal</keyword>
<keyword evidence="3" id="KW-1185">Reference proteome</keyword>
<reference evidence="2 3" key="1">
    <citation type="journal article" date="2015" name="Genome Biol. Evol.">
        <title>Phylogenomic analyses indicate that early fungi evolved digesting cell walls of algal ancestors of land plants.</title>
        <authorList>
            <person name="Chang Y."/>
            <person name="Wang S."/>
            <person name="Sekimoto S."/>
            <person name="Aerts A.L."/>
            <person name="Choi C."/>
            <person name="Clum A."/>
            <person name="LaButti K.M."/>
            <person name="Lindquist E.A."/>
            <person name="Yee Ngan C."/>
            <person name="Ohm R.A."/>
            <person name="Salamov A.A."/>
            <person name="Grigoriev I.V."/>
            <person name="Spatafora J.W."/>
            <person name="Berbee M.L."/>
        </authorList>
    </citation>
    <scope>NUCLEOTIDE SEQUENCE [LARGE SCALE GENOMIC DNA]</scope>
    <source>
        <strain evidence="2 3">JEL478</strain>
    </source>
</reference>
<dbReference type="AlphaFoldDB" id="A0A139ANV4"/>
<gene>
    <name evidence="2" type="ORF">M427DRAFT_29915</name>
</gene>
<sequence>MDRLRGFISRFHRTRPPILPALVVILPLVLALPNLAASQVPFTGSVISFVASYGSITTVAYGSFGELYIQPRYDNLRVTLRNVSAGDADLQGRPFTAQITTGVPGLLPVGFNLTFLSTSSPTLTSLLNLTLQLFPSFALPAGSSLLLLRWSPSDSMWLSLPPIDTTGWGNMTGARLRGSRFELNGQGVYAVATAASGAALPVAWGTKIRYNPSTPLTLILPQTTAPPNVTSYTPHSLTISFTSNLSQTITPVSLLDPPPYTNVRLIWGAAVTLATDLQAWDDSARVVVSATVGSSAWVVGLNGAAAQGAVDLGSVTWMSFNVYNAARWDKLDSSVNAPARTVMSANVSYAPVLALGAYDSSSGKPTRTVFF</sequence>
<feature type="chain" id="PRO_5007296331" description="DNRLRE domain-containing protein" evidence="1">
    <location>
        <begin position="32"/>
        <end position="371"/>
    </location>
</feature>
<protein>
    <recommendedName>
        <fullName evidence="4">DNRLRE domain-containing protein</fullName>
    </recommendedName>
</protein>
<evidence type="ECO:0008006" key="4">
    <source>
        <dbReference type="Google" id="ProtNLM"/>
    </source>
</evidence>
<evidence type="ECO:0000313" key="2">
    <source>
        <dbReference type="EMBL" id="KXS18183.1"/>
    </source>
</evidence>
<evidence type="ECO:0000256" key="1">
    <source>
        <dbReference type="SAM" id="SignalP"/>
    </source>
</evidence>
<evidence type="ECO:0000313" key="3">
    <source>
        <dbReference type="Proteomes" id="UP000070544"/>
    </source>
</evidence>